<sequence>MRESKSKTLHYRKAVLTQRGYTLQSLLERLLNEYRYVEDRWQDMDEEGKSKRLINHHLSEIGMEFGNFLSFESGANRLLMTVMNSVTAMDVGQIAPTSSDEGLRREFLDAILYYGIRGNHVILLQSSSLQARQFEDYLNWWLHRANIKELVRLLDEPDPDIARILNEKNVKSLRLRSDMLSESVDMEHRKSDKEQFSVQGRGSRIIASVLGVERLATLDLERVGADDLVVDVVVTYNRSTSSTGQNLLDKLSRMVSRMDAEGTQLIVPGVGTISGNQLRQSKRISVETRNGEIVQNDLFPKMQRWLEELVAGETIHG</sequence>
<dbReference type="EMBL" id="BAAFGK010000004">
    <property type="protein sequence ID" value="GAB0056730.1"/>
    <property type="molecule type" value="Genomic_DNA"/>
</dbReference>
<dbReference type="RefSeq" id="WP_420904450.1">
    <property type="nucleotide sequence ID" value="NZ_BAAFGK010000004.1"/>
</dbReference>
<organism evidence="1 2">
    <name type="scientific">Candidatus Magnetaquiglobus chichijimensis</name>
    <dbReference type="NCBI Taxonomy" id="3141448"/>
    <lineage>
        <taxon>Bacteria</taxon>
        <taxon>Pseudomonadati</taxon>
        <taxon>Pseudomonadota</taxon>
        <taxon>Magnetococcia</taxon>
        <taxon>Magnetococcales</taxon>
        <taxon>Candidatus Magnetaquicoccaceae</taxon>
        <taxon>Candidatus Magnetaquiglobus</taxon>
    </lineage>
</organism>
<evidence type="ECO:0000313" key="2">
    <source>
        <dbReference type="Proteomes" id="UP001628193"/>
    </source>
</evidence>
<proteinExistence type="predicted"/>
<keyword evidence="2" id="KW-1185">Reference proteome</keyword>
<gene>
    <name evidence="1" type="ORF">SIID45300_01041</name>
</gene>
<accession>A0ABQ0C770</accession>
<evidence type="ECO:0000313" key="1">
    <source>
        <dbReference type="EMBL" id="GAB0056730.1"/>
    </source>
</evidence>
<reference evidence="1 2" key="1">
    <citation type="submission" date="2024-09" db="EMBL/GenBank/DDBJ databases">
        <title>Draft genome sequence of Candidatus Magnetaquicoccaceae bacterium FCR-1.</title>
        <authorList>
            <person name="Shimoshige H."/>
            <person name="Shimamura S."/>
            <person name="Taoka A."/>
            <person name="Kobayashi H."/>
            <person name="Maekawa T."/>
        </authorList>
    </citation>
    <scope>NUCLEOTIDE SEQUENCE [LARGE SCALE GENOMIC DNA]</scope>
    <source>
        <strain evidence="1 2">FCR-1</strain>
    </source>
</reference>
<protein>
    <submittedName>
        <fullName evidence="1">Uncharacterized protein</fullName>
    </submittedName>
</protein>
<comment type="caution">
    <text evidence="1">The sequence shown here is derived from an EMBL/GenBank/DDBJ whole genome shotgun (WGS) entry which is preliminary data.</text>
</comment>
<name>A0ABQ0C770_9PROT</name>
<dbReference type="Proteomes" id="UP001628193">
    <property type="component" value="Unassembled WGS sequence"/>
</dbReference>